<dbReference type="RefSeq" id="WP_345376598.1">
    <property type="nucleotide sequence ID" value="NZ_BAABLM010000006.1"/>
</dbReference>
<dbReference type="CDD" id="cd06530">
    <property type="entry name" value="S26_SPase_I"/>
    <property type="match status" value="1"/>
</dbReference>
<feature type="transmembrane region" description="Helical" evidence="7">
    <location>
        <begin position="199"/>
        <end position="217"/>
    </location>
</feature>
<dbReference type="NCBIfam" id="TIGR02228">
    <property type="entry name" value="sigpep_I_arch"/>
    <property type="match status" value="1"/>
</dbReference>
<keyword evidence="3 7" id="KW-1133">Transmembrane helix</keyword>
<evidence type="ECO:0000256" key="2">
    <source>
        <dbReference type="ARBA" id="ARBA00022692"/>
    </source>
</evidence>
<comment type="caution">
    <text evidence="9">The sequence shown here is derived from an EMBL/GenBank/DDBJ whole genome shotgun (WGS) entry which is preliminary data.</text>
</comment>
<keyword evidence="2 7" id="KW-0812">Transmembrane</keyword>
<feature type="transmembrane region" description="Helical" evidence="7">
    <location>
        <begin position="289"/>
        <end position="310"/>
    </location>
</feature>
<name>A0ABP8W7Z1_9MICO</name>
<organism evidence="9 10">
    <name type="scientific">Frondihabitans cladoniiphilus</name>
    <dbReference type="NCBI Taxonomy" id="715785"/>
    <lineage>
        <taxon>Bacteria</taxon>
        <taxon>Bacillati</taxon>
        <taxon>Actinomycetota</taxon>
        <taxon>Actinomycetes</taxon>
        <taxon>Micrococcales</taxon>
        <taxon>Microbacteriaceae</taxon>
        <taxon>Frondihabitans</taxon>
    </lineage>
</organism>
<reference evidence="10" key="1">
    <citation type="journal article" date="2019" name="Int. J. Syst. Evol. Microbiol.">
        <title>The Global Catalogue of Microorganisms (GCM) 10K type strain sequencing project: providing services to taxonomists for standard genome sequencing and annotation.</title>
        <authorList>
            <consortium name="The Broad Institute Genomics Platform"/>
            <consortium name="The Broad Institute Genome Sequencing Center for Infectious Disease"/>
            <person name="Wu L."/>
            <person name="Ma J."/>
        </authorList>
    </citation>
    <scope>NUCLEOTIDE SEQUENCE [LARGE SCALE GENOMIC DNA]</scope>
    <source>
        <strain evidence="10">JCM 18956</strain>
    </source>
</reference>
<protein>
    <recommendedName>
        <fullName evidence="5">Signal peptidase I</fullName>
        <ecNumber evidence="5">3.4.21.89</ecNumber>
    </recommendedName>
</protein>
<dbReference type="Proteomes" id="UP001501295">
    <property type="component" value="Unassembled WGS sequence"/>
</dbReference>
<dbReference type="Pfam" id="PF10502">
    <property type="entry name" value="Peptidase_S26"/>
    <property type="match status" value="1"/>
</dbReference>
<proteinExistence type="predicted"/>
<evidence type="ECO:0000256" key="3">
    <source>
        <dbReference type="ARBA" id="ARBA00022989"/>
    </source>
</evidence>
<evidence type="ECO:0000313" key="10">
    <source>
        <dbReference type="Proteomes" id="UP001501295"/>
    </source>
</evidence>
<dbReference type="EMBL" id="BAABLM010000006">
    <property type="protein sequence ID" value="GAA4681537.1"/>
    <property type="molecule type" value="Genomic_DNA"/>
</dbReference>
<evidence type="ECO:0000256" key="1">
    <source>
        <dbReference type="ARBA" id="ARBA00004370"/>
    </source>
</evidence>
<evidence type="ECO:0000256" key="6">
    <source>
        <dbReference type="SAM" id="MobiDB-lite"/>
    </source>
</evidence>
<feature type="compositionally biased region" description="Basic and acidic residues" evidence="6">
    <location>
        <begin position="327"/>
        <end position="338"/>
    </location>
</feature>
<evidence type="ECO:0000256" key="5">
    <source>
        <dbReference type="NCBIfam" id="TIGR02228"/>
    </source>
</evidence>
<gene>
    <name evidence="9" type="ORF">GCM10025780_28580</name>
</gene>
<feature type="domain" description="Peptidase S26" evidence="8">
    <location>
        <begin position="60"/>
        <end position="126"/>
    </location>
</feature>
<evidence type="ECO:0000256" key="7">
    <source>
        <dbReference type="SAM" id="Phobius"/>
    </source>
</evidence>
<keyword evidence="4 7" id="KW-0472">Membrane</keyword>
<dbReference type="InterPro" id="IPR001733">
    <property type="entry name" value="Peptidase_S26B"/>
</dbReference>
<accession>A0ABP8W7Z1</accession>
<evidence type="ECO:0000256" key="4">
    <source>
        <dbReference type="ARBA" id="ARBA00023136"/>
    </source>
</evidence>
<comment type="subcellular location">
    <subcellularLocation>
        <location evidence="1">Membrane</location>
    </subcellularLocation>
</comment>
<evidence type="ECO:0000313" key="9">
    <source>
        <dbReference type="EMBL" id="GAA4681537.1"/>
    </source>
</evidence>
<dbReference type="EC" id="3.4.21.89" evidence="5"/>
<feature type="region of interest" description="Disordered" evidence="6">
    <location>
        <begin position="326"/>
        <end position="362"/>
    </location>
</feature>
<sequence length="362" mass="39175">MTDLRSREITTPVVAAPAEPALPSLETRWARAEQRRSRRAARSRRTQTIAIWIGSGLATLLVVAALLFQAHGGRWFIVETPSMGTKAPVGTLVLTQKVDAASLHVGDIITFHPPAEPKETFTHRVVLVRNSVTGPLISTRGDINGAVDPWTLSQEDLVGRAVTVIPRLGWLIRAIPILLVGFTFVMLATRLIRTPSRRVSFRILGFSMLLSITVYVLRPLVGLVVLTATATTKGAAATVVSTGMLPIRVTATNGSTVDLASGQLGVVHVTATPHHVGYHLSSALNLDPWQWVVFFAICAIPMLWTFIVGLPPLRVRDLDDAFEEALAEEHSRERAEKRTARRAGRAAARTDARSAAHGGADA</sequence>
<feature type="transmembrane region" description="Helical" evidence="7">
    <location>
        <begin position="170"/>
        <end position="192"/>
    </location>
</feature>
<keyword evidence="10" id="KW-1185">Reference proteome</keyword>
<dbReference type="SUPFAM" id="SSF51306">
    <property type="entry name" value="LexA/Signal peptidase"/>
    <property type="match status" value="1"/>
</dbReference>
<evidence type="ECO:0000259" key="8">
    <source>
        <dbReference type="Pfam" id="PF10502"/>
    </source>
</evidence>
<dbReference type="InterPro" id="IPR019533">
    <property type="entry name" value="Peptidase_S26"/>
</dbReference>
<feature type="transmembrane region" description="Helical" evidence="7">
    <location>
        <begin position="49"/>
        <end position="68"/>
    </location>
</feature>
<dbReference type="InterPro" id="IPR036286">
    <property type="entry name" value="LexA/Signal_pep-like_sf"/>
</dbReference>